<name>A0ABS0XU89_9SPHN</name>
<feature type="transmembrane region" description="Helical" evidence="8">
    <location>
        <begin position="6"/>
        <end position="35"/>
    </location>
</feature>
<evidence type="ECO:0000256" key="1">
    <source>
        <dbReference type="ARBA" id="ARBA00004651"/>
    </source>
</evidence>
<sequence length="644" mass="70683">MASKAAIWVGIGLATIGLILLFGGFMAWTGLGLPFARLDPLKLPAFFWYYRQDRRVIKWLAIGMGIATIVVTGGMIAFLRRPRALHGDARFARETEIRREGMRDSDGIILGRKRGRYLVFGGNEHVLLEAPTRSGKGIGIVIPNLLTWAGSVVVLDIKRENWEATAGFRQAHGQKVFLFNPMARDRATARYNPLGHIDRRVHDDVVTELQKIATMLFPVPDRADPFWTQGAITGFVGVGALVAAMDAVPFTLGEIYRQVTQPGTQDYLRKQVTALEQDMAPGGVRAIHDFIGGAENTVSGLKQTITSRLNLWLDPHVDAATSASDFDLRTIRDTRMSIYLGVSPDELERVAPLYNLFFQQLIDLNTRDLPDGGRHSISVLVLLDEFARLGRANVIANGFSFVAGYGFRLLPVIQSRSQLRAVYGNDVADEIVANCGVEVAFTPKELKVANELSERIGFVGQTATTKSRTIHGMLANRSMSESDQRRALMLPQELMQLPRDRMLILRGGMPPVMATKIRYFASRLFTRRLLPAPVVAAAPANARPAPAMKVVDASEDALSLRTLPALADIAPPQTSLFGDLSKSALDTGFDRLDTAVIASIGIERFPSIFARRAADDGGTVAVEAAANSPEKTKRIVRSREKART</sequence>
<dbReference type="Pfam" id="PF02534">
    <property type="entry name" value="T4SS-DNA_transf"/>
    <property type="match status" value="1"/>
</dbReference>
<dbReference type="InterPro" id="IPR003688">
    <property type="entry name" value="TraG/VirD4"/>
</dbReference>
<comment type="similarity">
    <text evidence="2">Belongs to the VirD4/TraG family.</text>
</comment>
<keyword evidence="4 8" id="KW-0812">Transmembrane</keyword>
<evidence type="ECO:0000313" key="9">
    <source>
        <dbReference type="EMBL" id="MBJ6123611.1"/>
    </source>
</evidence>
<feature type="compositionally biased region" description="Basic and acidic residues" evidence="7">
    <location>
        <begin position="630"/>
        <end position="644"/>
    </location>
</feature>
<keyword evidence="5 8" id="KW-1133">Transmembrane helix</keyword>
<dbReference type="InterPro" id="IPR027417">
    <property type="entry name" value="P-loop_NTPase"/>
</dbReference>
<comment type="subcellular location">
    <subcellularLocation>
        <location evidence="1">Cell membrane</location>
        <topology evidence="1">Multi-pass membrane protein</topology>
    </subcellularLocation>
</comment>
<dbReference type="Gene3D" id="3.40.50.300">
    <property type="entry name" value="P-loop containing nucleotide triphosphate hydrolases"/>
    <property type="match status" value="1"/>
</dbReference>
<evidence type="ECO:0000256" key="6">
    <source>
        <dbReference type="ARBA" id="ARBA00023136"/>
    </source>
</evidence>
<comment type="caution">
    <text evidence="9">The sequence shown here is derived from an EMBL/GenBank/DDBJ whole genome shotgun (WGS) entry which is preliminary data.</text>
</comment>
<organism evidence="9 10">
    <name type="scientific">Sphingomonas mollis</name>
    <dbReference type="NCBI Taxonomy" id="2795726"/>
    <lineage>
        <taxon>Bacteria</taxon>
        <taxon>Pseudomonadati</taxon>
        <taxon>Pseudomonadota</taxon>
        <taxon>Alphaproteobacteria</taxon>
        <taxon>Sphingomonadales</taxon>
        <taxon>Sphingomonadaceae</taxon>
        <taxon>Sphingomonas</taxon>
    </lineage>
</organism>
<dbReference type="Proteomes" id="UP000640426">
    <property type="component" value="Unassembled WGS sequence"/>
</dbReference>
<dbReference type="PANTHER" id="PTHR37937:SF1">
    <property type="entry name" value="CONJUGATIVE TRANSFER: DNA TRANSPORT"/>
    <property type="match status" value="1"/>
</dbReference>
<dbReference type="InterPro" id="IPR051539">
    <property type="entry name" value="T4SS-coupling_protein"/>
</dbReference>
<dbReference type="SUPFAM" id="SSF52540">
    <property type="entry name" value="P-loop containing nucleoside triphosphate hydrolases"/>
    <property type="match status" value="1"/>
</dbReference>
<keyword evidence="10" id="KW-1185">Reference proteome</keyword>
<evidence type="ECO:0000313" key="10">
    <source>
        <dbReference type="Proteomes" id="UP000640426"/>
    </source>
</evidence>
<protein>
    <submittedName>
        <fullName evidence="9">Type IV secretory system conjugative DNA transfer family protein</fullName>
    </submittedName>
</protein>
<feature type="transmembrane region" description="Helical" evidence="8">
    <location>
        <begin position="56"/>
        <end position="79"/>
    </location>
</feature>
<evidence type="ECO:0000256" key="5">
    <source>
        <dbReference type="ARBA" id="ARBA00022989"/>
    </source>
</evidence>
<evidence type="ECO:0000256" key="4">
    <source>
        <dbReference type="ARBA" id="ARBA00022692"/>
    </source>
</evidence>
<evidence type="ECO:0000256" key="2">
    <source>
        <dbReference type="ARBA" id="ARBA00008806"/>
    </source>
</evidence>
<gene>
    <name evidence="9" type="ORF">JAO74_17670</name>
</gene>
<accession>A0ABS0XU89</accession>
<evidence type="ECO:0000256" key="8">
    <source>
        <dbReference type="SAM" id="Phobius"/>
    </source>
</evidence>
<dbReference type="PANTHER" id="PTHR37937">
    <property type="entry name" value="CONJUGATIVE TRANSFER: DNA TRANSPORT"/>
    <property type="match status" value="1"/>
</dbReference>
<feature type="region of interest" description="Disordered" evidence="7">
    <location>
        <begin position="625"/>
        <end position="644"/>
    </location>
</feature>
<proteinExistence type="inferred from homology"/>
<keyword evidence="6 8" id="KW-0472">Membrane</keyword>
<keyword evidence="3" id="KW-1003">Cell membrane</keyword>
<evidence type="ECO:0000256" key="7">
    <source>
        <dbReference type="SAM" id="MobiDB-lite"/>
    </source>
</evidence>
<evidence type="ECO:0000256" key="3">
    <source>
        <dbReference type="ARBA" id="ARBA00022475"/>
    </source>
</evidence>
<reference evidence="10" key="1">
    <citation type="submission" date="2020-12" db="EMBL/GenBank/DDBJ databases">
        <title>Hymenobacter sp.</title>
        <authorList>
            <person name="Kim M.K."/>
        </authorList>
    </citation>
    <scope>NUCLEOTIDE SEQUENCE [LARGE SCALE GENOMIC DNA]</scope>
    <source>
        <strain evidence="10">BT553</strain>
    </source>
</reference>
<dbReference type="CDD" id="cd01127">
    <property type="entry name" value="TrwB_TraG_TraD_VirD4"/>
    <property type="match status" value="1"/>
</dbReference>
<dbReference type="EMBL" id="JAELXS010000017">
    <property type="protein sequence ID" value="MBJ6123611.1"/>
    <property type="molecule type" value="Genomic_DNA"/>
</dbReference>